<dbReference type="EMBL" id="JAWDGP010007966">
    <property type="protein sequence ID" value="KAK3698835.1"/>
    <property type="molecule type" value="Genomic_DNA"/>
</dbReference>
<gene>
    <name evidence="1" type="ORF">RRG08_028690</name>
</gene>
<keyword evidence="2" id="KW-1185">Reference proteome</keyword>
<name>A0AAE1CJI3_9GAST</name>
<dbReference type="Proteomes" id="UP001283361">
    <property type="component" value="Unassembled WGS sequence"/>
</dbReference>
<sequence length="105" mass="11747">MKSGFKILLKQMESMYVSLVHNVAGWSSVNNWSSNYEGRDSNLIEPDGEHYVSLVHNVVSVAGLSSVRQLVFELRRQGFKPNRARWRALCQLGLQCCLCSGVVGC</sequence>
<evidence type="ECO:0000313" key="2">
    <source>
        <dbReference type="Proteomes" id="UP001283361"/>
    </source>
</evidence>
<accession>A0AAE1CJI3</accession>
<evidence type="ECO:0000313" key="1">
    <source>
        <dbReference type="EMBL" id="KAK3698835.1"/>
    </source>
</evidence>
<dbReference type="AlphaFoldDB" id="A0AAE1CJI3"/>
<protein>
    <submittedName>
        <fullName evidence="1">Uncharacterized protein</fullName>
    </submittedName>
</protein>
<reference evidence="1" key="1">
    <citation type="journal article" date="2023" name="G3 (Bethesda)">
        <title>A reference genome for the long-term kleptoplast-retaining sea slug Elysia crispata morphotype clarki.</title>
        <authorList>
            <person name="Eastman K.E."/>
            <person name="Pendleton A.L."/>
            <person name="Shaikh M.A."/>
            <person name="Suttiyut T."/>
            <person name="Ogas R."/>
            <person name="Tomko P."/>
            <person name="Gavelis G."/>
            <person name="Widhalm J.R."/>
            <person name="Wisecaver J.H."/>
        </authorList>
    </citation>
    <scope>NUCLEOTIDE SEQUENCE</scope>
    <source>
        <strain evidence="1">ECLA1</strain>
    </source>
</reference>
<proteinExistence type="predicted"/>
<organism evidence="1 2">
    <name type="scientific">Elysia crispata</name>
    <name type="common">lettuce slug</name>
    <dbReference type="NCBI Taxonomy" id="231223"/>
    <lineage>
        <taxon>Eukaryota</taxon>
        <taxon>Metazoa</taxon>
        <taxon>Spiralia</taxon>
        <taxon>Lophotrochozoa</taxon>
        <taxon>Mollusca</taxon>
        <taxon>Gastropoda</taxon>
        <taxon>Heterobranchia</taxon>
        <taxon>Euthyneura</taxon>
        <taxon>Panpulmonata</taxon>
        <taxon>Sacoglossa</taxon>
        <taxon>Placobranchoidea</taxon>
        <taxon>Plakobranchidae</taxon>
        <taxon>Elysia</taxon>
    </lineage>
</organism>
<comment type="caution">
    <text evidence="1">The sequence shown here is derived from an EMBL/GenBank/DDBJ whole genome shotgun (WGS) entry which is preliminary data.</text>
</comment>